<name>A0ABW2J4X0_9BURK</name>
<dbReference type="NCBIfam" id="TIGR02532">
    <property type="entry name" value="IV_pilin_GFxxxE"/>
    <property type="match status" value="1"/>
</dbReference>
<dbReference type="EMBL" id="JBHTCC010000001">
    <property type="protein sequence ID" value="MFC7298401.1"/>
    <property type="molecule type" value="Genomic_DNA"/>
</dbReference>
<proteinExistence type="inferred from homology"/>
<feature type="transmembrane region" description="Helical" evidence="11">
    <location>
        <begin position="12"/>
        <end position="34"/>
    </location>
</feature>
<dbReference type="InterPro" id="IPR045584">
    <property type="entry name" value="Pilin-like"/>
</dbReference>
<evidence type="ECO:0000256" key="11">
    <source>
        <dbReference type="SAM" id="Phobius"/>
    </source>
</evidence>
<comment type="subcellular location">
    <subcellularLocation>
        <location evidence="1">Cell inner membrane</location>
        <topology evidence="1">Single-pass membrane protein</topology>
    </subcellularLocation>
</comment>
<evidence type="ECO:0000259" key="12">
    <source>
        <dbReference type="Pfam" id="PF12019"/>
    </source>
</evidence>
<evidence type="ECO:0000313" key="13">
    <source>
        <dbReference type="EMBL" id="MFC7298401.1"/>
    </source>
</evidence>
<sequence length="172" mass="18090">MLKRSSGDQGFTLIELMIGIAIMAIVITLGMPSYSTWIQNSRLRNAAESILNGLQLARSEAVARNQRVRFTLGAGSSWVVCLPDPDPDADCVLIQSRATGDGSSAAVTVVANPAITDVDFSPLGQGTAISIDVDVNTAVLSAEDSRNLRILVSGGNVRMCDPNVNAPDSRAC</sequence>
<keyword evidence="7 11" id="KW-1133">Transmembrane helix</keyword>
<dbReference type="InterPro" id="IPR012902">
    <property type="entry name" value="N_methyl_site"/>
</dbReference>
<accession>A0ABW2J4X0</accession>
<comment type="caution">
    <text evidence="13">The sequence shown here is derived from an EMBL/GenBank/DDBJ whole genome shotgun (WGS) entry which is preliminary data.</text>
</comment>
<organism evidence="13 14">
    <name type="scientific">Herminiimonas aquatilis</name>
    <dbReference type="NCBI Taxonomy" id="345342"/>
    <lineage>
        <taxon>Bacteria</taxon>
        <taxon>Pseudomonadati</taxon>
        <taxon>Pseudomonadota</taxon>
        <taxon>Betaproteobacteria</taxon>
        <taxon>Burkholderiales</taxon>
        <taxon>Oxalobacteraceae</taxon>
        <taxon>Herminiimonas</taxon>
    </lineage>
</organism>
<evidence type="ECO:0000313" key="14">
    <source>
        <dbReference type="Proteomes" id="UP001596379"/>
    </source>
</evidence>
<dbReference type="PROSITE" id="PS00409">
    <property type="entry name" value="PROKAR_NTER_METHYL"/>
    <property type="match status" value="1"/>
</dbReference>
<dbReference type="Pfam" id="PF12019">
    <property type="entry name" value="GspH"/>
    <property type="match status" value="1"/>
</dbReference>
<evidence type="ECO:0000256" key="4">
    <source>
        <dbReference type="ARBA" id="ARBA00022481"/>
    </source>
</evidence>
<gene>
    <name evidence="13" type="ORF">ACFQO0_08135</name>
</gene>
<evidence type="ECO:0000256" key="3">
    <source>
        <dbReference type="ARBA" id="ARBA00022475"/>
    </source>
</evidence>
<keyword evidence="3" id="KW-1003">Cell membrane</keyword>
<evidence type="ECO:0000256" key="2">
    <source>
        <dbReference type="ARBA" id="ARBA00021549"/>
    </source>
</evidence>
<dbReference type="Gene3D" id="3.30.700.10">
    <property type="entry name" value="Glycoprotein, Type 4 Pilin"/>
    <property type="match status" value="1"/>
</dbReference>
<keyword evidence="14" id="KW-1185">Reference proteome</keyword>
<dbReference type="InterPro" id="IPR022346">
    <property type="entry name" value="T2SS_GspH"/>
</dbReference>
<protein>
    <recommendedName>
        <fullName evidence="2">Type II secretion system protein H</fullName>
    </recommendedName>
    <alternativeName>
        <fullName evidence="10">General secretion pathway protein H</fullName>
    </alternativeName>
</protein>
<reference evidence="14" key="1">
    <citation type="journal article" date="2019" name="Int. J. Syst. Evol. Microbiol.">
        <title>The Global Catalogue of Microorganisms (GCM) 10K type strain sequencing project: providing services to taxonomists for standard genome sequencing and annotation.</title>
        <authorList>
            <consortium name="The Broad Institute Genomics Platform"/>
            <consortium name="The Broad Institute Genome Sequencing Center for Infectious Disease"/>
            <person name="Wu L."/>
            <person name="Ma J."/>
        </authorList>
    </citation>
    <scope>NUCLEOTIDE SEQUENCE [LARGE SCALE GENOMIC DNA]</scope>
    <source>
        <strain evidence="14">CCUG 36956</strain>
    </source>
</reference>
<evidence type="ECO:0000256" key="5">
    <source>
        <dbReference type="ARBA" id="ARBA00022519"/>
    </source>
</evidence>
<feature type="domain" description="General secretion pathway GspH" evidence="12">
    <location>
        <begin position="46"/>
        <end position="154"/>
    </location>
</feature>
<keyword evidence="4" id="KW-0488">Methylation</keyword>
<evidence type="ECO:0000256" key="10">
    <source>
        <dbReference type="ARBA" id="ARBA00030775"/>
    </source>
</evidence>
<evidence type="ECO:0000256" key="6">
    <source>
        <dbReference type="ARBA" id="ARBA00022692"/>
    </source>
</evidence>
<dbReference type="Proteomes" id="UP001596379">
    <property type="component" value="Unassembled WGS sequence"/>
</dbReference>
<dbReference type="Pfam" id="PF07963">
    <property type="entry name" value="N_methyl"/>
    <property type="match status" value="1"/>
</dbReference>
<keyword evidence="5" id="KW-0997">Cell inner membrane</keyword>
<evidence type="ECO:0000256" key="9">
    <source>
        <dbReference type="ARBA" id="ARBA00025772"/>
    </source>
</evidence>
<evidence type="ECO:0000256" key="8">
    <source>
        <dbReference type="ARBA" id="ARBA00023136"/>
    </source>
</evidence>
<evidence type="ECO:0000256" key="1">
    <source>
        <dbReference type="ARBA" id="ARBA00004377"/>
    </source>
</evidence>
<dbReference type="SUPFAM" id="SSF54523">
    <property type="entry name" value="Pili subunits"/>
    <property type="match status" value="1"/>
</dbReference>
<evidence type="ECO:0000256" key="7">
    <source>
        <dbReference type="ARBA" id="ARBA00022989"/>
    </source>
</evidence>
<keyword evidence="6 11" id="KW-0812">Transmembrane</keyword>
<comment type="similarity">
    <text evidence="9">Belongs to the GSP H family.</text>
</comment>
<dbReference type="RefSeq" id="WP_382233492.1">
    <property type="nucleotide sequence ID" value="NZ_JBHTCC010000001.1"/>
</dbReference>
<keyword evidence="8 11" id="KW-0472">Membrane</keyword>